<sequence length="126" mass="14419">MKWIVVLCVIIGSALCDSDDKYTSKYDDMDIEDLLSNNRILNNYIKCLVNEGPCTPDAKELKNILPDALESDCAKCTEKQRIGTEIVLKYLLENRPDAWETLEKVYDFAGVYKQKYLNEKTTTNSP</sequence>
<proteinExistence type="predicted"/>
<dbReference type="SUPFAM" id="SSF100910">
    <property type="entry name" value="Chemosensory protein Csp2"/>
    <property type="match status" value="1"/>
</dbReference>
<organism evidence="2">
    <name type="scientific">Nyssomyia neivai</name>
    <dbReference type="NCBI Taxonomy" id="330878"/>
    <lineage>
        <taxon>Eukaryota</taxon>
        <taxon>Metazoa</taxon>
        <taxon>Ecdysozoa</taxon>
        <taxon>Arthropoda</taxon>
        <taxon>Hexapoda</taxon>
        <taxon>Insecta</taxon>
        <taxon>Pterygota</taxon>
        <taxon>Neoptera</taxon>
        <taxon>Endopterygota</taxon>
        <taxon>Diptera</taxon>
        <taxon>Nematocera</taxon>
        <taxon>Psychodoidea</taxon>
        <taxon>Psychodidae</taxon>
        <taxon>Nyssomyia</taxon>
    </lineage>
</organism>
<dbReference type="PANTHER" id="PTHR11257">
    <property type="entry name" value="CHEMOSENSORY PROTEIN-RELATED"/>
    <property type="match status" value="1"/>
</dbReference>
<dbReference type="AlphaFoldDB" id="A0A1L8DPF7"/>
<evidence type="ECO:0000256" key="1">
    <source>
        <dbReference type="SAM" id="SignalP"/>
    </source>
</evidence>
<accession>A0A1L8DPF7</accession>
<dbReference type="InterPro" id="IPR005055">
    <property type="entry name" value="A10/PebIII"/>
</dbReference>
<dbReference type="InterPro" id="IPR036682">
    <property type="entry name" value="OS_D_A10/PebIII_sf"/>
</dbReference>
<reference evidence="2" key="1">
    <citation type="submission" date="2016-12" db="EMBL/GenBank/DDBJ databases">
        <title>An insight into the sialome and mialome of the sand fly, Nyssomyia neivai.</title>
        <authorList>
            <person name="Sebastian V."/>
            <person name="Goulart T.M."/>
            <person name="Oliveira W."/>
            <person name="Calvo E."/>
            <person name="Oliveira L.F."/>
            <person name="Pinto M.C."/>
            <person name="Rosselino A.M."/>
            <person name="Ribeiro J.M."/>
        </authorList>
    </citation>
    <scope>NUCLEOTIDE SEQUENCE</scope>
</reference>
<feature type="signal peptide" evidence="1">
    <location>
        <begin position="1"/>
        <end position="16"/>
    </location>
</feature>
<keyword evidence="1" id="KW-0732">Signal</keyword>
<dbReference type="EMBL" id="GFDF01005755">
    <property type="protein sequence ID" value="JAV08329.1"/>
    <property type="molecule type" value="Transcribed_RNA"/>
</dbReference>
<evidence type="ECO:0000313" key="2">
    <source>
        <dbReference type="EMBL" id="JAV08329.1"/>
    </source>
</evidence>
<feature type="chain" id="PRO_5012001657" evidence="1">
    <location>
        <begin position="17"/>
        <end position="126"/>
    </location>
</feature>
<dbReference type="PANTHER" id="PTHR11257:SF12">
    <property type="entry name" value="EJACULATORY BULB-SPECIFIC PROTEIN 3-RELATED"/>
    <property type="match status" value="1"/>
</dbReference>
<protein>
    <submittedName>
        <fullName evidence="2">Putative insect pheromone-binding family</fullName>
    </submittedName>
</protein>
<name>A0A1L8DPF7_9DIPT</name>
<dbReference type="Pfam" id="PF03392">
    <property type="entry name" value="OS-D"/>
    <property type="match status" value="1"/>
</dbReference>
<dbReference type="Gene3D" id="1.10.2080.10">
    <property type="entry name" value="Insect odorant-binding protein A10/Ejaculatory bulb-specific protein 3"/>
    <property type="match status" value="1"/>
</dbReference>